<evidence type="ECO:0000256" key="6">
    <source>
        <dbReference type="ARBA" id="ARBA00023163"/>
    </source>
</evidence>
<keyword evidence="4" id="KW-0186">Copper</keyword>
<dbReference type="Proteomes" id="UP000469890">
    <property type="component" value="Unassembled WGS sequence"/>
</dbReference>
<evidence type="ECO:0000256" key="2">
    <source>
        <dbReference type="ARBA" id="ARBA00022723"/>
    </source>
</evidence>
<dbReference type="GO" id="GO:0000978">
    <property type="term" value="F:RNA polymerase II cis-regulatory region sequence-specific DNA binding"/>
    <property type="evidence" value="ECO:0007669"/>
    <property type="project" value="TreeGrafter"/>
</dbReference>
<keyword evidence="6" id="KW-0804">Transcription</keyword>
<dbReference type="Gene3D" id="3.90.430.10">
    <property type="entry name" value="Copper fist DNA-binding domain"/>
    <property type="match status" value="1"/>
</dbReference>
<organism evidence="10 11">
    <name type="scientific">Mucor circinelloides f. lusitanicus</name>
    <name type="common">Mucor racemosus var. lusitanicus</name>
    <dbReference type="NCBI Taxonomy" id="29924"/>
    <lineage>
        <taxon>Eukaryota</taxon>
        <taxon>Fungi</taxon>
        <taxon>Fungi incertae sedis</taxon>
        <taxon>Mucoromycota</taxon>
        <taxon>Mucoromycotina</taxon>
        <taxon>Mucoromycetes</taxon>
        <taxon>Mucorales</taxon>
        <taxon>Mucorineae</taxon>
        <taxon>Mucoraceae</taxon>
        <taxon>Mucor</taxon>
    </lineage>
</organism>
<gene>
    <name evidence="10" type="ORF">FB192DRAFT_1385713</name>
</gene>
<evidence type="ECO:0000256" key="4">
    <source>
        <dbReference type="ARBA" id="ARBA00023008"/>
    </source>
</evidence>
<name>A0A8H4F1E2_MUCCL</name>
<comment type="subcellular location">
    <subcellularLocation>
        <location evidence="1">Nucleus</location>
    </subcellularLocation>
</comment>
<dbReference type="InterPro" id="IPR001083">
    <property type="entry name" value="Cu_fist_DNA-bd_dom"/>
</dbReference>
<reference evidence="10 11" key="1">
    <citation type="submission" date="2019-09" db="EMBL/GenBank/DDBJ databases">
        <authorList>
            <consortium name="DOE Joint Genome Institute"/>
            <person name="Mondo S.J."/>
            <person name="Navarro-Mendoza M.I."/>
            <person name="Perez-Arques C."/>
            <person name="Panchal S."/>
            <person name="Nicolas F.E."/>
            <person name="Ganguly P."/>
            <person name="Pangilinan J."/>
            <person name="Grigoriev I."/>
            <person name="Heitman J."/>
            <person name="Sanya K."/>
            <person name="Garre V."/>
        </authorList>
    </citation>
    <scope>NUCLEOTIDE SEQUENCE [LARGE SCALE GENOMIC DNA]</scope>
    <source>
        <strain evidence="10 11">MU402</strain>
    </source>
</reference>
<dbReference type="GO" id="GO:0045944">
    <property type="term" value="P:positive regulation of transcription by RNA polymerase II"/>
    <property type="evidence" value="ECO:0007669"/>
    <property type="project" value="TreeGrafter"/>
</dbReference>
<evidence type="ECO:0000313" key="11">
    <source>
        <dbReference type="Proteomes" id="UP000469890"/>
    </source>
</evidence>
<keyword evidence="7" id="KW-0539">Nucleus</keyword>
<dbReference type="GO" id="GO:0006879">
    <property type="term" value="P:intracellular iron ion homeostasis"/>
    <property type="evidence" value="ECO:0007669"/>
    <property type="project" value="TreeGrafter"/>
</dbReference>
<dbReference type="AlphaFoldDB" id="A0A8H4F1E2"/>
<dbReference type="PANTHER" id="PTHR28088:SF5">
    <property type="entry name" value="TRANSCRIPTIONAL ACTIVATOR HAA1-RELATED"/>
    <property type="match status" value="1"/>
</dbReference>
<evidence type="ECO:0000256" key="1">
    <source>
        <dbReference type="ARBA" id="ARBA00004123"/>
    </source>
</evidence>
<dbReference type="GO" id="GO:0005507">
    <property type="term" value="F:copper ion binding"/>
    <property type="evidence" value="ECO:0007669"/>
    <property type="project" value="InterPro"/>
</dbReference>
<proteinExistence type="predicted"/>
<evidence type="ECO:0000256" key="8">
    <source>
        <dbReference type="SAM" id="MobiDB-lite"/>
    </source>
</evidence>
<feature type="domain" description="Copper-fist" evidence="9">
    <location>
        <begin position="1"/>
        <end position="39"/>
    </location>
</feature>
<feature type="compositionally biased region" description="Low complexity" evidence="8">
    <location>
        <begin position="69"/>
        <end position="83"/>
    </location>
</feature>
<evidence type="ECO:0000256" key="7">
    <source>
        <dbReference type="ARBA" id="ARBA00023242"/>
    </source>
</evidence>
<comment type="caution">
    <text evidence="10">The sequence shown here is derived from an EMBL/GenBank/DDBJ whole genome shotgun (WGS) entry which is preliminary data.</text>
</comment>
<dbReference type="EMBL" id="JAAECE010000005">
    <property type="protein sequence ID" value="KAF1801409.1"/>
    <property type="molecule type" value="Genomic_DNA"/>
</dbReference>
<evidence type="ECO:0000259" key="9">
    <source>
        <dbReference type="PROSITE" id="PS50073"/>
    </source>
</evidence>
<protein>
    <submittedName>
        <fullName evidence="10">Copper fist DNA binding domain-containing protein</fullName>
    </submittedName>
</protein>
<dbReference type="GO" id="GO:0000981">
    <property type="term" value="F:DNA-binding transcription factor activity, RNA polymerase II-specific"/>
    <property type="evidence" value="ECO:0007669"/>
    <property type="project" value="TreeGrafter"/>
</dbReference>
<evidence type="ECO:0000256" key="5">
    <source>
        <dbReference type="ARBA" id="ARBA00023015"/>
    </source>
</evidence>
<dbReference type="InterPro" id="IPR036395">
    <property type="entry name" value="Cu_fist_DNA-bd_dom_sf"/>
</dbReference>
<dbReference type="PROSITE" id="PS50073">
    <property type="entry name" value="COPPER_FIST_2"/>
    <property type="match status" value="1"/>
</dbReference>
<accession>A0A8H4F1E2</accession>
<dbReference type="SUPFAM" id="SSF57879">
    <property type="entry name" value="Zinc domain conserved in yeast copper-regulated transcription factors"/>
    <property type="match status" value="1"/>
</dbReference>
<evidence type="ECO:0000256" key="3">
    <source>
        <dbReference type="ARBA" id="ARBA00022833"/>
    </source>
</evidence>
<feature type="region of interest" description="Disordered" evidence="8">
    <location>
        <begin position="264"/>
        <end position="283"/>
    </location>
</feature>
<dbReference type="PANTHER" id="PTHR28088">
    <property type="entry name" value="TRANSCRIPTIONAL ACTIVATOR HAA1-RELATED"/>
    <property type="match status" value="1"/>
</dbReference>
<dbReference type="SMART" id="SM00412">
    <property type="entry name" value="Cu_FIST"/>
    <property type="match status" value="1"/>
</dbReference>
<sequence length="319" mass="33879">MLINGEKWACETCIKGHRATHCKHTDRKLISIKKKGRPATQCKRCRELRVLRQLHVKCDCEDPSPGATKKSSNSNANPSLSSAPKKRKKVESLRPLAPKLSESKGCCNSSKSMPSSSPSTPAPSTPTTPIAHVTPEPVSSCCSKKSPPSTVTSTPASSITALSFIPAAMDSPPPLLLPLEPVPLPDIPPPSSCCGPPSKNQQGETIRVVTCRCGDSCACIGCDAHPSRAMKEGKNDVYIGFDTSVNSSKRRLSIAAICATTSSSSGTTKVYAPPQQQQQQDHPTSILAEDGTVLCGCGCSRAFADCSDCFRELCDGYFN</sequence>
<keyword evidence="3" id="KW-0862">Zinc</keyword>
<dbReference type="GO" id="GO:0005634">
    <property type="term" value="C:nucleus"/>
    <property type="evidence" value="ECO:0007669"/>
    <property type="project" value="UniProtKB-SubCell"/>
</dbReference>
<feature type="compositionally biased region" description="Low complexity" evidence="8">
    <location>
        <begin position="109"/>
        <end position="119"/>
    </location>
</feature>
<dbReference type="Pfam" id="PF00649">
    <property type="entry name" value="Copper-fist"/>
    <property type="match status" value="1"/>
</dbReference>
<keyword evidence="2" id="KW-0479">Metal-binding</keyword>
<feature type="region of interest" description="Disordered" evidence="8">
    <location>
        <begin position="63"/>
        <end position="155"/>
    </location>
</feature>
<dbReference type="SMART" id="SM01090">
    <property type="entry name" value="Copper-fist"/>
    <property type="match status" value="1"/>
</dbReference>
<feature type="compositionally biased region" description="Low complexity" evidence="8">
    <location>
        <begin position="139"/>
        <end position="155"/>
    </location>
</feature>
<dbReference type="GO" id="GO:0006878">
    <property type="term" value="P:intracellular copper ion homeostasis"/>
    <property type="evidence" value="ECO:0007669"/>
    <property type="project" value="TreeGrafter"/>
</dbReference>
<dbReference type="FunFam" id="3.90.430.10:FF:000001">
    <property type="entry name" value="Copper fist DNA-binding protein"/>
    <property type="match status" value="1"/>
</dbReference>
<evidence type="ECO:0000313" key="10">
    <source>
        <dbReference type="EMBL" id="KAF1801409.1"/>
    </source>
</evidence>
<keyword evidence="5" id="KW-0805">Transcription regulation</keyword>
<dbReference type="InterPro" id="IPR051763">
    <property type="entry name" value="Copper_Homeo_Regul"/>
</dbReference>
<dbReference type="PRINTS" id="PR00617">
    <property type="entry name" value="COPPERFIST"/>
</dbReference>